<dbReference type="AlphaFoldDB" id="A0A2A6BFQ6"/>
<name>A0A2A6BFQ6_PRIPA</name>
<organism evidence="1 2">
    <name type="scientific">Pristionchus pacificus</name>
    <name type="common">Parasitic nematode worm</name>
    <dbReference type="NCBI Taxonomy" id="54126"/>
    <lineage>
        <taxon>Eukaryota</taxon>
        <taxon>Metazoa</taxon>
        <taxon>Ecdysozoa</taxon>
        <taxon>Nematoda</taxon>
        <taxon>Chromadorea</taxon>
        <taxon>Rhabditida</taxon>
        <taxon>Rhabditina</taxon>
        <taxon>Diplogasteromorpha</taxon>
        <taxon>Diplogasteroidea</taxon>
        <taxon>Neodiplogasteridae</taxon>
        <taxon>Pristionchus</taxon>
    </lineage>
</organism>
<accession>A0A2A6BFQ6</accession>
<dbReference type="EnsemblMetazoa" id="PPA44423.1">
    <property type="protein sequence ID" value="PPA44423.1"/>
    <property type="gene ID" value="WBGene00282792"/>
</dbReference>
<dbReference type="Proteomes" id="UP000005239">
    <property type="component" value="Unassembled WGS sequence"/>
</dbReference>
<keyword evidence="2" id="KW-1185">Reference proteome</keyword>
<gene>
    <name evidence="1" type="primary">WBGene00282792</name>
</gene>
<protein>
    <submittedName>
        <fullName evidence="1">Uncharacterized protein</fullName>
    </submittedName>
</protein>
<sequence>MKWRARSKRCLRRRWNSGGAWRWIGVDRRGRSLDDVDVEDVDIDANHQKNTEAAKVSTMMTKDEEY</sequence>
<evidence type="ECO:0000313" key="2">
    <source>
        <dbReference type="Proteomes" id="UP000005239"/>
    </source>
</evidence>
<accession>A0A8R1YZL7</accession>
<evidence type="ECO:0000313" key="1">
    <source>
        <dbReference type="EnsemblMetazoa" id="PPA44423.1"/>
    </source>
</evidence>
<reference evidence="1" key="2">
    <citation type="submission" date="2022-06" db="UniProtKB">
        <authorList>
            <consortium name="EnsemblMetazoa"/>
        </authorList>
    </citation>
    <scope>IDENTIFICATION</scope>
    <source>
        <strain evidence="1">PS312</strain>
    </source>
</reference>
<reference evidence="2" key="1">
    <citation type="journal article" date="2008" name="Nat. Genet.">
        <title>The Pristionchus pacificus genome provides a unique perspective on nematode lifestyle and parasitism.</title>
        <authorList>
            <person name="Dieterich C."/>
            <person name="Clifton S.W."/>
            <person name="Schuster L.N."/>
            <person name="Chinwalla A."/>
            <person name="Delehaunty K."/>
            <person name="Dinkelacker I."/>
            <person name="Fulton L."/>
            <person name="Fulton R."/>
            <person name="Godfrey J."/>
            <person name="Minx P."/>
            <person name="Mitreva M."/>
            <person name="Roeseler W."/>
            <person name="Tian H."/>
            <person name="Witte H."/>
            <person name="Yang S.P."/>
            <person name="Wilson R.K."/>
            <person name="Sommer R.J."/>
        </authorList>
    </citation>
    <scope>NUCLEOTIDE SEQUENCE [LARGE SCALE GENOMIC DNA]</scope>
    <source>
        <strain evidence="2">PS312</strain>
    </source>
</reference>
<proteinExistence type="predicted"/>